<dbReference type="Gene3D" id="1.20.5.3310">
    <property type="match status" value="1"/>
</dbReference>
<evidence type="ECO:0000313" key="11">
    <source>
        <dbReference type="EMBL" id="PKR54315.1"/>
    </source>
</evidence>
<evidence type="ECO:0000256" key="5">
    <source>
        <dbReference type="ARBA" id="ARBA00022927"/>
    </source>
</evidence>
<evidence type="ECO:0000256" key="10">
    <source>
        <dbReference type="SAM" id="MobiDB-lite"/>
    </source>
</evidence>
<feature type="region of interest" description="Disordered" evidence="10">
    <location>
        <begin position="63"/>
        <end position="157"/>
    </location>
</feature>
<dbReference type="GO" id="GO:0008320">
    <property type="term" value="F:protein transmembrane transporter activity"/>
    <property type="evidence" value="ECO:0007669"/>
    <property type="project" value="UniProtKB-UniRule"/>
</dbReference>
<dbReference type="InterPro" id="IPR018448">
    <property type="entry name" value="TatB"/>
</dbReference>
<protein>
    <recommendedName>
        <fullName evidence="9">Sec-independent protein translocase protein TatB</fullName>
    </recommendedName>
</protein>
<keyword evidence="7 9" id="KW-0811">Translocation</keyword>
<keyword evidence="2 9" id="KW-0813">Transport</keyword>
<dbReference type="Proteomes" id="UP000233597">
    <property type="component" value="Unassembled WGS sequence"/>
</dbReference>
<organism evidence="11 12">
    <name type="scientific">Thalassospira marina</name>
    <dbReference type="NCBI Taxonomy" id="2048283"/>
    <lineage>
        <taxon>Bacteria</taxon>
        <taxon>Pseudomonadati</taxon>
        <taxon>Pseudomonadota</taxon>
        <taxon>Alphaproteobacteria</taxon>
        <taxon>Rhodospirillales</taxon>
        <taxon>Thalassospiraceae</taxon>
        <taxon>Thalassospira</taxon>
    </lineage>
</organism>
<sequence>MFDIGWTEMALVAVVALFVVGPKDLPHVLYKMAHYWKKVRGMAREFQGGIDSLIREAELDELRKQASSANTSATEFLEKQIGGSDSKPAKPAEKKADTPSVPADASKSAAPVANEQPKPAAPTFGNVTQPAAEPAGSVAEQTKDQPEPATARTQPEK</sequence>
<reference evidence="11 12" key="1">
    <citation type="submission" date="2017-09" db="EMBL/GenBank/DDBJ databases">
        <title>Biodiversity and function of Thalassospira species in the particle-attached aromatic-hydrocarbon-degrading consortia from the surface seawater of the South China Sea.</title>
        <authorList>
            <person name="Dong C."/>
            <person name="Liu R."/>
            <person name="Shao Z."/>
        </authorList>
    </citation>
    <scope>NUCLEOTIDE SEQUENCE [LARGE SCALE GENOMIC DNA]</scope>
    <source>
        <strain evidence="11 12">CSC1P2</strain>
    </source>
</reference>
<evidence type="ECO:0000256" key="3">
    <source>
        <dbReference type="ARBA" id="ARBA00022475"/>
    </source>
</evidence>
<dbReference type="HAMAP" id="MF_00237">
    <property type="entry name" value="TatB"/>
    <property type="match status" value="1"/>
</dbReference>
<feature type="compositionally biased region" description="Polar residues" evidence="10">
    <location>
        <begin position="65"/>
        <end position="74"/>
    </location>
</feature>
<evidence type="ECO:0000256" key="1">
    <source>
        <dbReference type="ARBA" id="ARBA00004167"/>
    </source>
</evidence>
<dbReference type="GO" id="GO:0033281">
    <property type="term" value="C:TAT protein transport complex"/>
    <property type="evidence" value="ECO:0007669"/>
    <property type="project" value="UniProtKB-UniRule"/>
</dbReference>
<comment type="caution">
    <text evidence="11">The sequence shown here is derived from an EMBL/GenBank/DDBJ whole genome shotgun (WGS) entry which is preliminary data.</text>
</comment>
<evidence type="ECO:0000256" key="9">
    <source>
        <dbReference type="HAMAP-Rule" id="MF_00237"/>
    </source>
</evidence>
<dbReference type="OrthoDB" id="7206969at2"/>
<dbReference type="Pfam" id="PF02416">
    <property type="entry name" value="TatA_B_E"/>
    <property type="match status" value="1"/>
</dbReference>
<dbReference type="PRINTS" id="PR01506">
    <property type="entry name" value="TATBPROTEIN"/>
</dbReference>
<dbReference type="RefSeq" id="WP_101265809.1">
    <property type="nucleotide sequence ID" value="NZ_NWTK01000005.1"/>
</dbReference>
<gene>
    <name evidence="9 11" type="primary">tatB</name>
    <name evidence="11" type="ORF">COO20_09220</name>
</gene>
<dbReference type="PANTHER" id="PTHR33162:SF1">
    <property type="entry name" value="SEC-INDEPENDENT PROTEIN TRANSLOCASE PROTEIN TATA, CHLOROPLASTIC"/>
    <property type="match status" value="1"/>
</dbReference>
<evidence type="ECO:0000313" key="12">
    <source>
        <dbReference type="Proteomes" id="UP000233597"/>
    </source>
</evidence>
<name>A0A2N3KUT7_9PROT</name>
<comment type="function">
    <text evidence="9">Part of the twin-arginine translocation (Tat) system that transports large folded proteins containing a characteristic twin-arginine motif in their signal peptide across membranes. Together with TatC, TatB is part of a receptor directly interacting with Tat signal peptides. TatB may form an oligomeric binding site that transiently accommodates folded Tat precursor proteins before their translocation.</text>
</comment>
<evidence type="ECO:0000256" key="8">
    <source>
        <dbReference type="ARBA" id="ARBA00023136"/>
    </source>
</evidence>
<dbReference type="NCBIfam" id="TIGR01410">
    <property type="entry name" value="tatB"/>
    <property type="match status" value="1"/>
</dbReference>
<keyword evidence="6 9" id="KW-1133">Transmembrane helix</keyword>
<evidence type="ECO:0000256" key="4">
    <source>
        <dbReference type="ARBA" id="ARBA00022692"/>
    </source>
</evidence>
<dbReference type="InterPro" id="IPR003369">
    <property type="entry name" value="TatA/B/E"/>
</dbReference>
<evidence type="ECO:0000256" key="2">
    <source>
        <dbReference type="ARBA" id="ARBA00022448"/>
    </source>
</evidence>
<dbReference type="EMBL" id="NWTK01000005">
    <property type="protein sequence ID" value="PKR54315.1"/>
    <property type="molecule type" value="Genomic_DNA"/>
</dbReference>
<comment type="similarity">
    <text evidence="9">Belongs to the TatB family.</text>
</comment>
<keyword evidence="3 9" id="KW-1003">Cell membrane</keyword>
<keyword evidence="5 9" id="KW-0653">Protein transport</keyword>
<dbReference type="AlphaFoldDB" id="A0A2N3KUT7"/>
<accession>A0A2N3KUT7</accession>
<keyword evidence="4 9" id="KW-0812">Transmembrane</keyword>
<proteinExistence type="inferred from homology"/>
<comment type="subcellular location">
    <subcellularLocation>
        <location evidence="9">Cell membrane</location>
        <topology evidence="9">Single-pass membrane protein</topology>
    </subcellularLocation>
    <subcellularLocation>
        <location evidence="1">Membrane</location>
        <topology evidence="1">Single-pass membrane protein</topology>
    </subcellularLocation>
</comment>
<comment type="subunit">
    <text evidence="9">The Tat system comprises two distinct complexes: a TatABC complex, containing multiple copies of TatA, TatB and TatC subunits, and a separate TatA complex, containing only TatA subunits. Substrates initially bind to the TatABC complex, which probably triggers association of the separate TatA complex to form the active translocon.</text>
</comment>
<evidence type="ECO:0000256" key="7">
    <source>
        <dbReference type="ARBA" id="ARBA00023010"/>
    </source>
</evidence>
<evidence type="ECO:0000256" key="6">
    <source>
        <dbReference type="ARBA" id="ARBA00022989"/>
    </source>
</evidence>
<keyword evidence="8 9" id="KW-0472">Membrane</keyword>
<dbReference type="GO" id="GO:0043953">
    <property type="term" value="P:protein transport by the Tat complex"/>
    <property type="evidence" value="ECO:0007669"/>
    <property type="project" value="UniProtKB-UniRule"/>
</dbReference>
<dbReference type="PANTHER" id="PTHR33162">
    <property type="entry name" value="SEC-INDEPENDENT PROTEIN TRANSLOCASE PROTEIN TATA, CHLOROPLASTIC"/>
    <property type="match status" value="1"/>
</dbReference>
<feature type="compositionally biased region" description="Basic and acidic residues" evidence="10">
    <location>
        <begin position="87"/>
        <end position="97"/>
    </location>
</feature>